<dbReference type="Proteomes" id="UP000222106">
    <property type="component" value="Unassembled WGS sequence"/>
</dbReference>
<comment type="caution">
    <text evidence="1">The sequence shown here is derived from an EMBL/GenBank/DDBJ whole genome shotgun (WGS) entry which is preliminary data.</text>
</comment>
<dbReference type="AlphaFoldDB" id="A0A2A9EIJ0"/>
<dbReference type="OrthoDB" id="4930678at2"/>
<dbReference type="EMBL" id="PDJI01000004">
    <property type="protein sequence ID" value="PFG38897.1"/>
    <property type="molecule type" value="Genomic_DNA"/>
</dbReference>
<evidence type="ECO:0000313" key="2">
    <source>
        <dbReference type="Proteomes" id="UP000222106"/>
    </source>
</evidence>
<reference evidence="1 2" key="1">
    <citation type="submission" date="2017-10" db="EMBL/GenBank/DDBJ databases">
        <title>Sequencing the genomes of 1000 actinobacteria strains.</title>
        <authorList>
            <person name="Klenk H.-P."/>
        </authorList>
    </citation>
    <scope>NUCLEOTIDE SEQUENCE [LARGE SCALE GENOMIC DNA]</scope>
    <source>
        <strain evidence="1 2">DSM 21838</strain>
    </source>
</reference>
<keyword evidence="2" id="KW-1185">Reference proteome</keyword>
<accession>A0A2A9EIJ0</accession>
<protein>
    <submittedName>
        <fullName evidence="1">Uncharacterized protein</fullName>
    </submittedName>
</protein>
<evidence type="ECO:0000313" key="1">
    <source>
        <dbReference type="EMBL" id="PFG38897.1"/>
    </source>
</evidence>
<sequence length="339" mass="34935">MSTGWVAGAVRAKALARRRLGAAGARELAGHPNLAAAVRTLARGPYGHDVRPGQSLAEAQHAAGAALLWNARVLAGWLPREGAETVRVLMAGFEVANVDAHLAAVAGVPGASRAADRPVGAASGAAASSDAASASAAPAYDLGTLDTAGQRAARTTTLAGAAEVLAASPWRVRAPATRRALALGLRIAWADAVVSAAPDAAGWARTGAVLVLAREVLAEGRSLPPSLLPRTRQLLGAGPAEAIADGAPVPGLRARLPQEERWVLEGVDEVDDLWRAEVRWWHRLEDDGFALLRDSRHGPRPVVGALAVLAADLWRVRAALETAARGGTGWALEAFDAVA</sequence>
<name>A0A2A9EIJ0_9MICO</name>
<proteinExistence type="predicted"/>
<dbReference type="RefSeq" id="WP_098483086.1">
    <property type="nucleotide sequence ID" value="NZ_PDJI01000004.1"/>
</dbReference>
<gene>
    <name evidence="1" type="ORF">ATJ97_1387</name>
</gene>
<organism evidence="1 2">
    <name type="scientific">Georgenia soli</name>
    <dbReference type="NCBI Taxonomy" id="638953"/>
    <lineage>
        <taxon>Bacteria</taxon>
        <taxon>Bacillati</taxon>
        <taxon>Actinomycetota</taxon>
        <taxon>Actinomycetes</taxon>
        <taxon>Micrococcales</taxon>
        <taxon>Bogoriellaceae</taxon>
        <taxon>Georgenia</taxon>
    </lineage>
</organism>